<dbReference type="PANTHER" id="PTHR24123:SF33">
    <property type="entry name" value="PROTEIN HOS4"/>
    <property type="match status" value="1"/>
</dbReference>
<evidence type="ECO:0000256" key="1">
    <source>
        <dbReference type="ARBA" id="ARBA00022737"/>
    </source>
</evidence>
<name>A0A381SAF9_9ZZZZ</name>
<dbReference type="InterPro" id="IPR036770">
    <property type="entry name" value="Ankyrin_rpt-contain_sf"/>
</dbReference>
<dbReference type="Gene3D" id="1.25.40.20">
    <property type="entry name" value="Ankyrin repeat-containing domain"/>
    <property type="match status" value="4"/>
</dbReference>
<dbReference type="PROSITE" id="PS50088">
    <property type="entry name" value="ANK_REPEAT"/>
    <property type="match status" value="8"/>
</dbReference>
<protein>
    <submittedName>
        <fullName evidence="4">Uncharacterized protein</fullName>
    </submittedName>
</protein>
<dbReference type="Pfam" id="PF12796">
    <property type="entry name" value="Ank_2"/>
    <property type="match status" value="2"/>
</dbReference>
<dbReference type="SMART" id="SM00248">
    <property type="entry name" value="ANK"/>
    <property type="match status" value="11"/>
</dbReference>
<evidence type="ECO:0000313" key="4">
    <source>
        <dbReference type="EMBL" id="SVA00288.1"/>
    </source>
</evidence>
<feature type="compositionally biased region" description="Basic and acidic residues" evidence="3">
    <location>
        <begin position="240"/>
        <end position="250"/>
    </location>
</feature>
<dbReference type="PANTHER" id="PTHR24123">
    <property type="entry name" value="ANKYRIN REPEAT-CONTAINING"/>
    <property type="match status" value="1"/>
</dbReference>
<keyword evidence="2" id="KW-0040">ANK repeat</keyword>
<organism evidence="4">
    <name type="scientific">marine metagenome</name>
    <dbReference type="NCBI Taxonomy" id="408172"/>
    <lineage>
        <taxon>unclassified sequences</taxon>
        <taxon>metagenomes</taxon>
        <taxon>ecological metagenomes</taxon>
    </lineage>
</organism>
<dbReference type="AlphaFoldDB" id="A0A381SAF9"/>
<proteinExistence type="predicted"/>
<dbReference type="PRINTS" id="PR01415">
    <property type="entry name" value="ANKYRIN"/>
</dbReference>
<keyword evidence="1" id="KW-0677">Repeat</keyword>
<reference evidence="4" key="1">
    <citation type="submission" date="2018-05" db="EMBL/GenBank/DDBJ databases">
        <authorList>
            <person name="Lanie J.A."/>
            <person name="Ng W.-L."/>
            <person name="Kazmierczak K.M."/>
            <person name="Andrzejewski T.M."/>
            <person name="Davidsen T.M."/>
            <person name="Wayne K.J."/>
            <person name="Tettelin H."/>
            <person name="Glass J.I."/>
            <person name="Rusch D."/>
            <person name="Podicherti R."/>
            <person name="Tsui H.-C.T."/>
            <person name="Winkler M.E."/>
        </authorList>
    </citation>
    <scope>NUCLEOTIDE SEQUENCE</scope>
</reference>
<dbReference type="Pfam" id="PF00023">
    <property type="entry name" value="Ank"/>
    <property type="match status" value="2"/>
</dbReference>
<sequence>MLLNLPGTLFVVGLLSAATFPSDVPLINAAQQGDVSAVESLLKQGADPNAAAGDGMTALHWAAERGHQKVIELLISSGAALDTKTRIGKYTPLHLASRGGHGGVTRLLLKAGSNPNATTTTSGVTPLHLAAAAIGGADAVAALLEHGADTNATEVSSGQTPLIFAAAYNRAASVATLLEHDANHSITTEVVDVIQSLLLDRAANRRFRDAVSLFRENSGIDRNWEPSSSQVQEAVSSQREFLRSSDNSEDRDPDDLVSLRPDYPGGPDVERPPYRETLVGMTGGMTALLHAAREGHLEATLALLEGGADVNQVSGGDRTSPLLMAVLNGQFDLALLLLEWGADPDLAASTDGVTPLFAVLQTEWAPKSNYPQPRAQDIQQAEYLDVLRTLLEAGANPNVQLNTHLWYWEYGLTKMGIDLTGATPFWRAAFAQDLGALRLLADHGADPNIPTWWPEVGMRERRQEDGRQQEDSGITPIPYGADNAHPIHAAAGGGYLGLGAFSVRNVPNQFLPTLKYLVEEHGADINLADSWGYTPLHYAASRGDNEMIVYLVSQGADVLAITRLGQSTADMARGGRAGFFTRFAFPETEELLISLGSTLECLHTHFLDTGDYCPGSGVNRDEWGSTTNQRKPLIGGTPRY</sequence>
<evidence type="ECO:0000256" key="3">
    <source>
        <dbReference type="SAM" id="MobiDB-lite"/>
    </source>
</evidence>
<dbReference type="InterPro" id="IPR002110">
    <property type="entry name" value="Ankyrin_rpt"/>
</dbReference>
<dbReference type="SUPFAM" id="SSF48403">
    <property type="entry name" value="Ankyrin repeat"/>
    <property type="match status" value="2"/>
</dbReference>
<accession>A0A381SAF9</accession>
<dbReference type="InterPro" id="IPR051165">
    <property type="entry name" value="Multifunctional_ANK_Repeat"/>
</dbReference>
<feature type="region of interest" description="Disordered" evidence="3">
    <location>
        <begin position="236"/>
        <end position="273"/>
    </location>
</feature>
<gene>
    <name evidence="4" type="ORF">METZ01_LOCUS53142</name>
</gene>
<evidence type="ECO:0000256" key="2">
    <source>
        <dbReference type="ARBA" id="ARBA00023043"/>
    </source>
</evidence>
<dbReference type="Pfam" id="PF13637">
    <property type="entry name" value="Ank_4"/>
    <property type="match status" value="1"/>
</dbReference>
<dbReference type="PROSITE" id="PS50297">
    <property type="entry name" value="ANK_REP_REGION"/>
    <property type="match status" value="7"/>
</dbReference>
<feature type="region of interest" description="Disordered" evidence="3">
    <location>
        <begin position="619"/>
        <end position="640"/>
    </location>
</feature>
<dbReference type="EMBL" id="UINC01002786">
    <property type="protein sequence ID" value="SVA00288.1"/>
    <property type="molecule type" value="Genomic_DNA"/>
</dbReference>